<evidence type="ECO:0000256" key="4">
    <source>
        <dbReference type="ARBA" id="ARBA00022741"/>
    </source>
</evidence>
<feature type="domain" description="Cytidyltransferase-like" evidence="8">
    <location>
        <begin position="27"/>
        <end position="123"/>
    </location>
</feature>
<comment type="catalytic activity">
    <reaction evidence="7">
        <text>D-glycero-beta-D-manno-heptose 1-phosphate + ATP + H(+) = ADP-D-glycero-beta-D-manno-heptose + diphosphate</text>
        <dbReference type="Rhea" id="RHEA:27465"/>
        <dbReference type="ChEBI" id="CHEBI:15378"/>
        <dbReference type="ChEBI" id="CHEBI:30616"/>
        <dbReference type="ChEBI" id="CHEBI:33019"/>
        <dbReference type="ChEBI" id="CHEBI:59967"/>
        <dbReference type="ChEBI" id="CHEBI:61593"/>
        <dbReference type="EC" id="2.7.7.70"/>
    </reaction>
</comment>
<dbReference type="AlphaFoldDB" id="A0A7S8FBJ5"/>
<dbReference type="InterPro" id="IPR050385">
    <property type="entry name" value="Archaeal_FAD_synthase"/>
</dbReference>
<dbReference type="EC" id="2.7.7.70" evidence="1"/>
<dbReference type="InterPro" id="IPR014729">
    <property type="entry name" value="Rossmann-like_a/b/a_fold"/>
</dbReference>
<dbReference type="NCBIfam" id="TIGR00125">
    <property type="entry name" value="cyt_tran_rel"/>
    <property type="match status" value="1"/>
</dbReference>
<dbReference type="EMBL" id="CP047423">
    <property type="protein sequence ID" value="QPD02801.1"/>
    <property type="molecule type" value="Genomic_DNA"/>
</dbReference>
<keyword evidence="2 9" id="KW-0808">Transferase</keyword>
<accession>A0A7S8FBJ5</accession>
<protein>
    <recommendedName>
        <fullName evidence="1">D-glycero-beta-D-manno-heptose 1-phosphate adenylyltransferase</fullName>
        <ecNumber evidence="1">2.7.7.70</ecNumber>
    </recommendedName>
</protein>
<keyword evidence="3 9" id="KW-0548">Nucleotidyltransferase</keyword>
<dbReference type="NCBIfam" id="TIGR02199">
    <property type="entry name" value="rfaE_dom_II"/>
    <property type="match status" value="1"/>
</dbReference>
<keyword evidence="4" id="KW-0547">Nucleotide-binding</keyword>
<dbReference type="GO" id="GO:0005524">
    <property type="term" value="F:ATP binding"/>
    <property type="evidence" value="ECO:0007669"/>
    <property type="project" value="UniProtKB-KW"/>
</dbReference>
<gene>
    <name evidence="9" type="ORF">Nkreftii_000575</name>
</gene>
<evidence type="ECO:0000256" key="1">
    <source>
        <dbReference type="ARBA" id="ARBA00012519"/>
    </source>
</evidence>
<organism evidence="9 10">
    <name type="scientific">Candidatus Nitrospira kreftii</name>
    <dbReference type="NCBI Taxonomy" id="2652173"/>
    <lineage>
        <taxon>Bacteria</taxon>
        <taxon>Pseudomonadati</taxon>
        <taxon>Nitrospirota</taxon>
        <taxon>Nitrospiria</taxon>
        <taxon>Nitrospirales</taxon>
        <taxon>Nitrospiraceae</taxon>
        <taxon>Nitrospira</taxon>
    </lineage>
</organism>
<evidence type="ECO:0000259" key="8">
    <source>
        <dbReference type="Pfam" id="PF01467"/>
    </source>
</evidence>
<sequence length="160" mass="17255">MIRKILSLDQLLSTLSAEREGGKRIVFTNGCFDLMHIGHTRYLQAAKALGDTLVIGVNSDASVRSLDKAPDRPIVPDAQRAEVLAALGCVDYVVIFNESDPLQLITAVQPDILVKGGDWALDRIVGRDVVEARGGVVKTIPLIPGLSTTGLLQRIRSTVK</sequence>
<dbReference type="PANTHER" id="PTHR43793">
    <property type="entry name" value="FAD SYNTHASE"/>
    <property type="match status" value="1"/>
</dbReference>
<dbReference type="Proteomes" id="UP000593737">
    <property type="component" value="Chromosome"/>
</dbReference>
<dbReference type="GO" id="GO:0016773">
    <property type="term" value="F:phosphotransferase activity, alcohol group as acceptor"/>
    <property type="evidence" value="ECO:0007669"/>
    <property type="project" value="InterPro"/>
</dbReference>
<evidence type="ECO:0000256" key="5">
    <source>
        <dbReference type="ARBA" id="ARBA00022840"/>
    </source>
</evidence>
<evidence type="ECO:0000313" key="10">
    <source>
        <dbReference type="Proteomes" id="UP000593737"/>
    </source>
</evidence>
<dbReference type="Pfam" id="PF01467">
    <property type="entry name" value="CTP_transf_like"/>
    <property type="match status" value="1"/>
</dbReference>
<dbReference type="InterPro" id="IPR011914">
    <property type="entry name" value="RfaE_dom_II"/>
</dbReference>
<name>A0A7S8FBJ5_9BACT</name>
<dbReference type="GO" id="GO:0016779">
    <property type="term" value="F:nucleotidyltransferase activity"/>
    <property type="evidence" value="ECO:0007669"/>
    <property type="project" value="UniProtKB-KW"/>
</dbReference>
<dbReference type="SUPFAM" id="SSF52374">
    <property type="entry name" value="Nucleotidylyl transferase"/>
    <property type="match status" value="1"/>
</dbReference>
<dbReference type="GO" id="GO:0005975">
    <property type="term" value="P:carbohydrate metabolic process"/>
    <property type="evidence" value="ECO:0007669"/>
    <property type="project" value="InterPro"/>
</dbReference>
<dbReference type="KEGG" id="nkf:Nkreftii_000575"/>
<dbReference type="Gene3D" id="3.40.50.620">
    <property type="entry name" value="HUPs"/>
    <property type="match status" value="1"/>
</dbReference>
<evidence type="ECO:0000313" key="9">
    <source>
        <dbReference type="EMBL" id="QPD02801.1"/>
    </source>
</evidence>
<evidence type="ECO:0000256" key="7">
    <source>
        <dbReference type="ARBA" id="ARBA00047428"/>
    </source>
</evidence>
<proteinExistence type="predicted"/>
<keyword evidence="6" id="KW-0119">Carbohydrate metabolism</keyword>
<evidence type="ECO:0000256" key="3">
    <source>
        <dbReference type="ARBA" id="ARBA00022695"/>
    </source>
</evidence>
<dbReference type="PANTHER" id="PTHR43793:SF2">
    <property type="entry name" value="BIFUNCTIONAL PROTEIN HLDE"/>
    <property type="match status" value="1"/>
</dbReference>
<evidence type="ECO:0000256" key="6">
    <source>
        <dbReference type="ARBA" id="ARBA00023277"/>
    </source>
</evidence>
<dbReference type="InterPro" id="IPR004821">
    <property type="entry name" value="Cyt_trans-like"/>
</dbReference>
<evidence type="ECO:0000256" key="2">
    <source>
        <dbReference type="ARBA" id="ARBA00022679"/>
    </source>
</evidence>
<keyword evidence="5" id="KW-0067">ATP-binding</keyword>
<reference evidence="9 10" key="1">
    <citation type="journal article" date="2020" name="ISME J.">
        <title>Enrichment and physiological characterization of a novel comammox Nitrospira indicates ammonium inhibition of complete nitrification.</title>
        <authorList>
            <person name="Sakoula D."/>
            <person name="Koch H."/>
            <person name="Frank J."/>
            <person name="Jetten M.S.M."/>
            <person name="van Kessel M.A.H.J."/>
            <person name="Lucker S."/>
        </authorList>
    </citation>
    <scope>NUCLEOTIDE SEQUENCE [LARGE SCALE GENOMIC DNA]</scope>
    <source>
        <strain evidence="9">Comreactor17</strain>
    </source>
</reference>